<gene>
    <name evidence="1" type="ORF">E2C01_074525</name>
</gene>
<dbReference type="OrthoDB" id="6247875at2759"/>
<accession>A0A5B7IDD9</accession>
<dbReference type="Proteomes" id="UP000324222">
    <property type="component" value="Unassembled WGS sequence"/>
</dbReference>
<evidence type="ECO:0000313" key="2">
    <source>
        <dbReference type="Proteomes" id="UP000324222"/>
    </source>
</evidence>
<dbReference type="EMBL" id="VSRR010052583">
    <property type="protein sequence ID" value="MPC79966.1"/>
    <property type="molecule type" value="Genomic_DNA"/>
</dbReference>
<reference evidence="1 2" key="1">
    <citation type="submission" date="2019-05" db="EMBL/GenBank/DDBJ databases">
        <title>Another draft genome of Portunus trituberculatus and its Hox gene families provides insights of decapod evolution.</title>
        <authorList>
            <person name="Jeong J.-H."/>
            <person name="Song I."/>
            <person name="Kim S."/>
            <person name="Choi T."/>
            <person name="Kim D."/>
            <person name="Ryu S."/>
            <person name="Kim W."/>
        </authorList>
    </citation>
    <scope>NUCLEOTIDE SEQUENCE [LARGE SCALE GENOMIC DNA]</scope>
    <source>
        <tissue evidence="1">Muscle</tissue>
    </source>
</reference>
<protein>
    <submittedName>
        <fullName evidence="1">Uncharacterized protein</fullName>
    </submittedName>
</protein>
<name>A0A5B7IDD9_PORTR</name>
<keyword evidence="2" id="KW-1185">Reference proteome</keyword>
<dbReference type="AlphaFoldDB" id="A0A5B7IDD9"/>
<comment type="caution">
    <text evidence="1">The sequence shown here is derived from an EMBL/GenBank/DDBJ whole genome shotgun (WGS) entry which is preliminary data.</text>
</comment>
<organism evidence="1 2">
    <name type="scientific">Portunus trituberculatus</name>
    <name type="common">Swimming crab</name>
    <name type="synonym">Neptunus trituberculatus</name>
    <dbReference type="NCBI Taxonomy" id="210409"/>
    <lineage>
        <taxon>Eukaryota</taxon>
        <taxon>Metazoa</taxon>
        <taxon>Ecdysozoa</taxon>
        <taxon>Arthropoda</taxon>
        <taxon>Crustacea</taxon>
        <taxon>Multicrustacea</taxon>
        <taxon>Malacostraca</taxon>
        <taxon>Eumalacostraca</taxon>
        <taxon>Eucarida</taxon>
        <taxon>Decapoda</taxon>
        <taxon>Pleocyemata</taxon>
        <taxon>Brachyura</taxon>
        <taxon>Eubrachyura</taxon>
        <taxon>Portunoidea</taxon>
        <taxon>Portunidae</taxon>
        <taxon>Portuninae</taxon>
        <taxon>Portunus</taxon>
    </lineage>
</organism>
<sequence length="60" mass="6396">MLPQGLQETLPEFPLSAGATFGSLVIDETSPTPYSDATQVRANGRSVGCETAEKFCMEES</sequence>
<proteinExistence type="predicted"/>
<evidence type="ECO:0000313" key="1">
    <source>
        <dbReference type="EMBL" id="MPC79966.1"/>
    </source>
</evidence>